<evidence type="ECO:0000256" key="5">
    <source>
        <dbReference type="ARBA" id="ARBA00022618"/>
    </source>
</evidence>
<dbReference type="RefSeq" id="WP_091548603.1">
    <property type="nucleotide sequence ID" value="NZ_FONY01000033.1"/>
</dbReference>
<name>A0A1I2IQ55_9BACT</name>
<evidence type="ECO:0000256" key="6">
    <source>
        <dbReference type="ARBA" id="ARBA00022692"/>
    </source>
</evidence>
<evidence type="ECO:0000256" key="8">
    <source>
        <dbReference type="ARBA" id="ARBA00023136"/>
    </source>
</evidence>
<organism evidence="14 15">
    <name type="scientific">Thermoflexibacter ruber</name>
    <dbReference type="NCBI Taxonomy" id="1003"/>
    <lineage>
        <taxon>Bacteria</taxon>
        <taxon>Pseudomonadati</taxon>
        <taxon>Bacteroidota</taxon>
        <taxon>Cytophagia</taxon>
        <taxon>Cytophagales</taxon>
        <taxon>Thermoflexibacteraceae</taxon>
        <taxon>Thermoflexibacter</taxon>
    </lineage>
</organism>
<evidence type="ECO:0000259" key="13">
    <source>
        <dbReference type="Pfam" id="PF18075"/>
    </source>
</evidence>
<dbReference type="InterPro" id="IPR003838">
    <property type="entry name" value="ABC3_permease_C"/>
</dbReference>
<evidence type="ECO:0000256" key="4">
    <source>
        <dbReference type="ARBA" id="ARBA00022475"/>
    </source>
</evidence>
<dbReference type="AlphaFoldDB" id="A0A1I2IQ55"/>
<dbReference type="Gene3D" id="3.30.70.3040">
    <property type="match status" value="1"/>
</dbReference>
<gene>
    <name evidence="14" type="ORF">SAMN04488541_103331</name>
</gene>
<evidence type="ECO:0000313" key="14">
    <source>
        <dbReference type="EMBL" id="SFF42661.1"/>
    </source>
</evidence>
<dbReference type="PANTHER" id="PTHR47755">
    <property type="entry name" value="CELL DIVISION PROTEIN FTSX"/>
    <property type="match status" value="1"/>
</dbReference>
<accession>A0A1I2IQ55</accession>
<feature type="transmembrane region" description="Helical" evidence="11">
    <location>
        <begin position="165"/>
        <end position="188"/>
    </location>
</feature>
<evidence type="ECO:0000256" key="2">
    <source>
        <dbReference type="ARBA" id="ARBA00007379"/>
    </source>
</evidence>
<evidence type="ECO:0000256" key="10">
    <source>
        <dbReference type="PIRNR" id="PIRNR003097"/>
    </source>
</evidence>
<comment type="similarity">
    <text evidence="2 10">Belongs to the ABC-4 integral membrane protein family. FtsX subfamily.</text>
</comment>
<proteinExistence type="inferred from homology"/>
<evidence type="ECO:0000259" key="12">
    <source>
        <dbReference type="Pfam" id="PF02687"/>
    </source>
</evidence>
<evidence type="ECO:0000256" key="1">
    <source>
        <dbReference type="ARBA" id="ARBA00004651"/>
    </source>
</evidence>
<reference evidence="14 15" key="1">
    <citation type="submission" date="2016-10" db="EMBL/GenBank/DDBJ databases">
        <authorList>
            <person name="de Groot N.N."/>
        </authorList>
    </citation>
    <scope>NUCLEOTIDE SEQUENCE [LARGE SCALE GENOMIC DNA]</scope>
    <source>
        <strain>GEY</strain>
        <strain evidence="15">DSM 9560</strain>
    </source>
</reference>
<evidence type="ECO:0000256" key="7">
    <source>
        <dbReference type="ARBA" id="ARBA00022989"/>
    </source>
</evidence>
<feature type="transmembrane region" description="Helical" evidence="11">
    <location>
        <begin position="258"/>
        <end position="280"/>
    </location>
</feature>
<evidence type="ECO:0000256" key="11">
    <source>
        <dbReference type="SAM" id="Phobius"/>
    </source>
</evidence>
<dbReference type="Proteomes" id="UP000199513">
    <property type="component" value="Unassembled WGS sequence"/>
</dbReference>
<keyword evidence="7 11" id="KW-1133">Transmembrane helix</keyword>
<feature type="domain" description="ABC3 transporter permease C-terminal" evidence="12">
    <location>
        <begin position="171"/>
        <end position="283"/>
    </location>
</feature>
<dbReference type="Pfam" id="PF02687">
    <property type="entry name" value="FtsX"/>
    <property type="match status" value="1"/>
</dbReference>
<keyword evidence="9 10" id="KW-0131">Cell cycle</keyword>
<dbReference type="EMBL" id="FONY01000033">
    <property type="protein sequence ID" value="SFF42661.1"/>
    <property type="molecule type" value="Genomic_DNA"/>
</dbReference>
<dbReference type="InterPro" id="IPR004513">
    <property type="entry name" value="FtsX"/>
</dbReference>
<keyword evidence="6 11" id="KW-0812">Transmembrane</keyword>
<dbReference type="PIRSF" id="PIRSF003097">
    <property type="entry name" value="FtsX"/>
    <property type="match status" value="1"/>
</dbReference>
<evidence type="ECO:0000256" key="3">
    <source>
        <dbReference type="ARBA" id="ARBA00021907"/>
    </source>
</evidence>
<dbReference type="STRING" id="1003.SAMN04488541_103331"/>
<feature type="transmembrane region" description="Helical" evidence="11">
    <location>
        <begin position="12"/>
        <end position="33"/>
    </location>
</feature>
<keyword evidence="4 10" id="KW-1003">Cell membrane</keyword>
<dbReference type="GO" id="GO:0051301">
    <property type="term" value="P:cell division"/>
    <property type="evidence" value="ECO:0007669"/>
    <property type="project" value="UniProtKB-KW"/>
</dbReference>
<feature type="domain" description="FtsX extracellular" evidence="13">
    <location>
        <begin position="46"/>
        <end position="148"/>
    </location>
</feature>
<dbReference type="OrthoDB" id="9813411at2"/>
<feature type="transmembrane region" description="Helical" evidence="11">
    <location>
        <begin position="225"/>
        <end position="246"/>
    </location>
</feature>
<dbReference type="Pfam" id="PF18075">
    <property type="entry name" value="FtsX_ECD"/>
    <property type="match status" value="1"/>
</dbReference>
<sequence>MNTKKLGSYPTASVLITITTALFMIGAFGLFAIHTTTLVDILQRNVEIQVYLERDIDSVSQSQIFENLSKQDFVEIDREGQKPLIKFLSKEAAAKKLAEDIGENFIESLGANPLRDAYLVNIKRNYYSKEKLNQISKQLEAIAGIYEVVYSESVIEKINQNLNTIGLLIMLFASILICVVVLLLHNAIKLALFSQRFLIRSMQLVGATDSFIKKPFLKRAASQGFLGGLIACLLLVVLLYFFNLYLKELKIVQSYLKISFLFSFLLIVGTSICYLSAYFATNRYLRMSLDNLY</sequence>
<evidence type="ECO:0000313" key="15">
    <source>
        <dbReference type="Proteomes" id="UP000199513"/>
    </source>
</evidence>
<protein>
    <recommendedName>
        <fullName evidence="3 10">Cell division protein FtsX</fullName>
    </recommendedName>
</protein>
<dbReference type="PANTHER" id="PTHR47755:SF1">
    <property type="entry name" value="CELL DIVISION PROTEIN FTSX"/>
    <property type="match status" value="1"/>
</dbReference>
<evidence type="ECO:0000256" key="9">
    <source>
        <dbReference type="ARBA" id="ARBA00023306"/>
    </source>
</evidence>
<keyword evidence="8 10" id="KW-0472">Membrane</keyword>
<dbReference type="InterPro" id="IPR040690">
    <property type="entry name" value="FtsX_ECD"/>
</dbReference>
<keyword evidence="15" id="KW-1185">Reference proteome</keyword>
<keyword evidence="5 10" id="KW-0132">Cell division</keyword>
<comment type="subcellular location">
    <subcellularLocation>
        <location evidence="1">Cell membrane</location>
        <topology evidence="1">Multi-pass membrane protein</topology>
    </subcellularLocation>
</comment>
<dbReference type="GO" id="GO:0005886">
    <property type="term" value="C:plasma membrane"/>
    <property type="evidence" value="ECO:0007669"/>
    <property type="project" value="UniProtKB-SubCell"/>
</dbReference>